<proteinExistence type="inferred from homology"/>
<dbReference type="InterPro" id="IPR025878">
    <property type="entry name" value="Acyl-CoA_dh-like_C_dom"/>
</dbReference>
<dbReference type="PANTHER" id="PTHR42803:SF1">
    <property type="entry name" value="BROAD-SPECIFICITY LINEAR ACYL-COA DEHYDROGENASE FADE5"/>
    <property type="match status" value="1"/>
</dbReference>
<dbReference type="Pfam" id="PF02770">
    <property type="entry name" value="Acyl-CoA_dh_M"/>
    <property type="match status" value="1"/>
</dbReference>
<feature type="domain" description="Acyl-CoA oxidase/dehydrogenase middle" evidence="8">
    <location>
        <begin position="163"/>
        <end position="271"/>
    </location>
</feature>
<dbReference type="InterPro" id="IPR006091">
    <property type="entry name" value="Acyl-CoA_Oxase/DH_mid-dom"/>
</dbReference>
<evidence type="ECO:0000259" key="7">
    <source>
        <dbReference type="Pfam" id="PF00441"/>
    </source>
</evidence>
<dbReference type="Pfam" id="PF02771">
    <property type="entry name" value="Acyl-CoA_dh_N"/>
    <property type="match status" value="1"/>
</dbReference>
<feature type="domain" description="Acyl-CoA dehydrogenase/oxidase C-terminal" evidence="7">
    <location>
        <begin position="282"/>
        <end position="450"/>
    </location>
</feature>
<dbReference type="InterPro" id="IPR009075">
    <property type="entry name" value="AcylCo_DH/oxidase_C"/>
</dbReference>
<evidence type="ECO:0000259" key="9">
    <source>
        <dbReference type="Pfam" id="PF02771"/>
    </source>
</evidence>
<evidence type="ECO:0000259" key="8">
    <source>
        <dbReference type="Pfam" id="PF02770"/>
    </source>
</evidence>
<dbReference type="Pfam" id="PF12806">
    <property type="entry name" value="Acyl-CoA_dh_C"/>
    <property type="match status" value="1"/>
</dbReference>
<comment type="caution">
    <text evidence="11">The sequence shown here is derived from an EMBL/GenBank/DDBJ whole genome shotgun (WGS) entry which is preliminary data.</text>
</comment>
<organism evidence="11 12">
    <name type="scientific">Shewanella surugensis</name>
    <dbReference type="NCBI Taxonomy" id="212020"/>
    <lineage>
        <taxon>Bacteria</taxon>
        <taxon>Pseudomonadati</taxon>
        <taxon>Pseudomonadota</taxon>
        <taxon>Gammaproteobacteria</taxon>
        <taxon>Alteromonadales</taxon>
        <taxon>Shewanellaceae</taxon>
        <taxon>Shewanella</taxon>
    </lineage>
</organism>
<evidence type="ECO:0000259" key="10">
    <source>
        <dbReference type="Pfam" id="PF12806"/>
    </source>
</evidence>
<feature type="domain" description="Acyl-CoA dehydrogenase/oxidase N-terminal" evidence="9">
    <location>
        <begin position="46"/>
        <end position="157"/>
    </location>
</feature>
<keyword evidence="3 6" id="KW-0285">Flavoprotein</keyword>
<dbReference type="InterPro" id="IPR013786">
    <property type="entry name" value="AcylCoA_DH/ox_N"/>
</dbReference>
<accession>A0ABT0LDC1</accession>
<dbReference type="Gene3D" id="2.40.110.10">
    <property type="entry name" value="Butyryl-CoA Dehydrogenase, subunit A, domain 2"/>
    <property type="match status" value="1"/>
</dbReference>
<dbReference type="Gene3D" id="1.10.540.10">
    <property type="entry name" value="Acyl-CoA dehydrogenase/oxidase, N-terminal domain"/>
    <property type="match status" value="1"/>
</dbReference>
<dbReference type="InterPro" id="IPR009100">
    <property type="entry name" value="AcylCoA_DH/oxidase_NM_dom_sf"/>
</dbReference>
<evidence type="ECO:0000256" key="6">
    <source>
        <dbReference type="RuleBase" id="RU362125"/>
    </source>
</evidence>
<dbReference type="InterPro" id="IPR036250">
    <property type="entry name" value="AcylCo_DH-like_C"/>
</dbReference>
<evidence type="ECO:0000256" key="4">
    <source>
        <dbReference type="ARBA" id="ARBA00022827"/>
    </source>
</evidence>
<dbReference type="SUPFAM" id="SSF47203">
    <property type="entry name" value="Acyl-CoA dehydrogenase C-terminal domain-like"/>
    <property type="match status" value="1"/>
</dbReference>
<dbReference type="EMBL" id="JAKIKS010000058">
    <property type="protein sequence ID" value="MCL1125711.1"/>
    <property type="molecule type" value="Genomic_DNA"/>
</dbReference>
<gene>
    <name evidence="11" type="ORF">L2764_14820</name>
</gene>
<comment type="cofactor">
    <cofactor evidence="1 6">
        <name>FAD</name>
        <dbReference type="ChEBI" id="CHEBI:57692"/>
    </cofactor>
</comment>
<dbReference type="Proteomes" id="UP001203423">
    <property type="component" value="Unassembled WGS sequence"/>
</dbReference>
<reference evidence="11 12" key="1">
    <citation type="submission" date="2022-01" db="EMBL/GenBank/DDBJ databases">
        <title>Whole genome-based taxonomy of the Shewanellaceae.</title>
        <authorList>
            <person name="Martin-Rodriguez A.J."/>
        </authorList>
    </citation>
    <scope>NUCLEOTIDE SEQUENCE [LARGE SCALE GENOMIC DNA]</scope>
    <source>
        <strain evidence="11 12">DSM 17177</strain>
    </source>
</reference>
<dbReference type="RefSeq" id="WP_248941024.1">
    <property type="nucleotide sequence ID" value="NZ_JAKIKS010000058.1"/>
</dbReference>
<evidence type="ECO:0000256" key="2">
    <source>
        <dbReference type="ARBA" id="ARBA00009347"/>
    </source>
</evidence>
<dbReference type="PANTHER" id="PTHR42803">
    <property type="entry name" value="ACYL-COA DEHYDROGENASE"/>
    <property type="match status" value="1"/>
</dbReference>
<evidence type="ECO:0000256" key="3">
    <source>
        <dbReference type="ARBA" id="ARBA00022630"/>
    </source>
</evidence>
<evidence type="ECO:0000256" key="5">
    <source>
        <dbReference type="ARBA" id="ARBA00023002"/>
    </source>
</evidence>
<comment type="similarity">
    <text evidence="2 6">Belongs to the acyl-CoA dehydrogenase family.</text>
</comment>
<dbReference type="InterPro" id="IPR046373">
    <property type="entry name" value="Acyl-CoA_Oxase/DH_mid-dom_sf"/>
</dbReference>
<dbReference type="InterPro" id="IPR052166">
    <property type="entry name" value="Diverse_Acyl-CoA_DH"/>
</dbReference>
<dbReference type="SUPFAM" id="SSF56645">
    <property type="entry name" value="Acyl-CoA dehydrogenase NM domain-like"/>
    <property type="match status" value="1"/>
</dbReference>
<sequence>MTTYVTPIDNMRFLLNDVFDYSSHYASFEQLREVTSDLIDVIVLECGKFCEKELSPLYQSADQEGCHFNDGQVTTPRGFKLAYDKYIQAGWNSLSYPEEFGGQGLPQSLGFIRSGMLSASNWSFNMYLGLTIGAVNTIIAHGTDSQKQQFLPKMSEGRWTGTMCLTEAHCGTDLAQIQTKAIANDDGSYTITGSKMFISAGDHDLTENIIHIVLARLPASPKGTRGLSLYIVPKINITAAGDMLASNHVSCGSIEDKMGIKGSSTAVINFDGAKGYLLGEINKGLECMFTFMNTIRIGTALQGVGATEAAYRLSLNYAKERLSMRALTGKKYPEKVADPLIVHPDVRRMLLTQKVFSEGGLAMVYYACKLSDKIDYHVDEVIRRQSDQKLGLLTPILKAFLTETSVESTNLGMQIFGGHGYIKETGIEQIVRDVRISTIYEGATAIQALDLLGRKILLNKGQELRRFCTEILIFCRKNSIISTSPHSRKMNKLVWPLAKEVLRWQKYTLKIMLKSNKNKDLIGSASVEYLMYSGYLFMGYMWAMMAKTAHDNIDKGLRDPSFNQGKIDTADFYFERIFPRVESLSTTMMKDPYGMMNMSEKAF</sequence>
<dbReference type="Pfam" id="PF00441">
    <property type="entry name" value="Acyl-CoA_dh_1"/>
    <property type="match status" value="1"/>
</dbReference>
<evidence type="ECO:0000256" key="1">
    <source>
        <dbReference type="ARBA" id="ARBA00001974"/>
    </source>
</evidence>
<evidence type="ECO:0000313" key="11">
    <source>
        <dbReference type="EMBL" id="MCL1125711.1"/>
    </source>
</evidence>
<dbReference type="Gene3D" id="1.20.140.10">
    <property type="entry name" value="Butyryl-CoA Dehydrogenase, subunit A, domain 3"/>
    <property type="match status" value="1"/>
</dbReference>
<keyword evidence="5 6" id="KW-0560">Oxidoreductase</keyword>
<protein>
    <submittedName>
        <fullName evidence="11">Acyl-CoA dehydrogenase C-terminal domain-containing protein</fullName>
    </submittedName>
</protein>
<keyword evidence="12" id="KW-1185">Reference proteome</keyword>
<name>A0ABT0LDC1_9GAMM</name>
<dbReference type="InterPro" id="IPR037069">
    <property type="entry name" value="AcylCoA_DH/ox_N_sf"/>
</dbReference>
<evidence type="ECO:0000313" key="12">
    <source>
        <dbReference type="Proteomes" id="UP001203423"/>
    </source>
</evidence>
<feature type="domain" description="Acetyl-CoA dehydrogenase-like C-terminal" evidence="10">
    <location>
        <begin position="485"/>
        <end position="598"/>
    </location>
</feature>
<keyword evidence="4 6" id="KW-0274">FAD</keyword>